<dbReference type="EMBL" id="CP073754">
    <property type="protein sequence ID" value="QWF71115.1"/>
    <property type="molecule type" value="Genomic_DNA"/>
</dbReference>
<dbReference type="Pfam" id="PF13229">
    <property type="entry name" value="Beta_helix"/>
    <property type="match status" value="2"/>
</dbReference>
<dbReference type="SMART" id="SM00710">
    <property type="entry name" value="PbH1"/>
    <property type="match status" value="7"/>
</dbReference>
<name>A0A975MNY6_9GAMM</name>
<proteinExistence type="predicted"/>
<protein>
    <submittedName>
        <fullName evidence="3">Right-handed parallel beta-helix repeat-containing protein</fullName>
    </submittedName>
</protein>
<dbReference type="InterPro" id="IPR012334">
    <property type="entry name" value="Pectin_lyas_fold"/>
</dbReference>
<sequence>MKLLNKLHYFFLIIACLSVLSSGYAQDFYVSPEGNDQANGLFAKQYDQTNGPYQTLARAQSAVRALKTSAQFKEPVIIHIGTGIYSLDQPLVFDLRDSGVPGREIIWQADNGPVILTGGKPLSNCENTGQLWTCPVTDLNFDNIKRPADSRKKSYFSPFHLYINEHRYHLARWPDTGWAHIKQALTEKTKFSSFQALPVIAQQSQLLQIHIFASNDWLDQYLPVAEIDSVNNQITLQSETAYPILSGRRFYLQNIRSELNAEEEWFYDNSNNRVLFITAAGAKPERIIISALNNLISISQAGYISFRNLTLRYTTDAAISIKQAHHIKMDGLEINNVDASAIEAIDSNNISIINNHIHDIGEGGISMSGGERKTLKAANNIVHNNYIHDFANLILTYCPAVETRGVGSFITHNLIDHGSGGGVTIGGNDHLLEKNEISHVCEQAADCGAVYDGRNWTDRGNVIRYNSLHDIYGYAFQRINTAENTVEYAQKGAVGVYLDDGMSGVTVYGNIFNNAGSLAIQLGGGRDNIIQNNVFFSKECAICVDARWPEYVWSLNRNTLRDVPYLSKLWRNRYPALALPMHNDIWPEGNTIKSNIIISNKQDGPVVQYILPAESNDISNNIVWSTLGNFKVLYNILDRPNTLGDVNWQDWIKLGVEKNSVLADPCVSQISSTKVSFCSKAPLAKIGFQALPEDIGLIPQR</sequence>
<dbReference type="PANTHER" id="PTHR36453:SF1">
    <property type="entry name" value="RIGHT HANDED BETA HELIX DOMAIN-CONTAINING PROTEIN"/>
    <property type="match status" value="1"/>
</dbReference>
<feature type="chain" id="PRO_5037838261" evidence="1">
    <location>
        <begin position="28"/>
        <end position="701"/>
    </location>
</feature>
<organism evidence="3 4">
    <name type="scientific">Methylomonas paludis</name>
    <dbReference type="NCBI Taxonomy" id="1173101"/>
    <lineage>
        <taxon>Bacteria</taxon>
        <taxon>Pseudomonadati</taxon>
        <taxon>Pseudomonadota</taxon>
        <taxon>Gammaproteobacteria</taxon>
        <taxon>Methylococcales</taxon>
        <taxon>Methylococcaceae</taxon>
        <taxon>Methylomonas</taxon>
    </lineage>
</organism>
<evidence type="ECO:0000256" key="1">
    <source>
        <dbReference type="SAM" id="SignalP"/>
    </source>
</evidence>
<dbReference type="InterPro" id="IPR039448">
    <property type="entry name" value="Beta_helix"/>
</dbReference>
<dbReference type="Proteomes" id="UP000676649">
    <property type="component" value="Chromosome"/>
</dbReference>
<evidence type="ECO:0000259" key="2">
    <source>
        <dbReference type="Pfam" id="PF13229"/>
    </source>
</evidence>
<feature type="domain" description="Right handed beta helix" evidence="2">
    <location>
        <begin position="403"/>
        <end position="544"/>
    </location>
</feature>
<dbReference type="AlphaFoldDB" id="A0A975MNY6"/>
<dbReference type="PANTHER" id="PTHR36453">
    <property type="entry name" value="SECRETED PROTEIN-RELATED"/>
    <property type="match status" value="1"/>
</dbReference>
<gene>
    <name evidence="3" type="ORF">KEF85_01050</name>
</gene>
<feature type="signal peptide" evidence="1">
    <location>
        <begin position="1"/>
        <end position="27"/>
    </location>
</feature>
<dbReference type="Gene3D" id="2.160.20.10">
    <property type="entry name" value="Single-stranded right-handed beta-helix, Pectin lyase-like"/>
    <property type="match status" value="3"/>
</dbReference>
<feature type="domain" description="Right handed beta helix" evidence="2">
    <location>
        <begin position="292"/>
        <end position="386"/>
    </location>
</feature>
<dbReference type="InterPro" id="IPR011050">
    <property type="entry name" value="Pectin_lyase_fold/virulence"/>
</dbReference>
<reference evidence="3" key="1">
    <citation type="submission" date="2021-04" db="EMBL/GenBank/DDBJ databases">
        <title>Draft genome sequence data of methanotrophic Methylovulum sp. strain S1L and Methylomonas sp. strain S2AM isolated from boreal lake water columns.</title>
        <authorList>
            <person name="Rissanen A.J."/>
            <person name="Mangayil R."/>
            <person name="Svenning M.M."/>
            <person name="Khanongnuch R."/>
        </authorList>
    </citation>
    <scope>NUCLEOTIDE SEQUENCE</scope>
    <source>
        <strain evidence="3">S2AM</strain>
    </source>
</reference>
<dbReference type="SUPFAM" id="SSF51126">
    <property type="entry name" value="Pectin lyase-like"/>
    <property type="match status" value="1"/>
</dbReference>
<keyword evidence="4" id="KW-1185">Reference proteome</keyword>
<dbReference type="RefSeq" id="WP_215582731.1">
    <property type="nucleotide sequence ID" value="NZ_CP073754.1"/>
</dbReference>
<dbReference type="InterPro" id="IPR006626">
    <property type="entry name" value="PbH1"/>
</dbReference>
<accession>A0A975MNY6</accession>
<evidence type="ECO:0000313" key="3">
    <source>
        <dbReference type="EMBL" id="QWF71115.1"/>
    </source>
</evidence>
<dbReference type="KEGG" id="mpad:KEF85_01050"/>
<evidence type="ECO:0000313" key="4">
    <source>
        <dbReference type="Proteomes" id="UP000676649"/>
    </source>
</evidence>
<keyword evidence="1" id="KW-0732">Signal</keyword>